<dbReference type="RefSeq" id="WP_235355078.1">
    <property type="nucleotide sequence ID" value="NZ_JTJZ01000019.1"/>
</dbReference>
<evidence type="ECO:0000256" key="9">
    <source>
        <dbReference type="ARBA" id="ARBA00022801"/>
    </source>
</evidence>
<dbReference type="PANTHER" id="PTHR21485:SF3">
    <property type="entry name" value="N-ACYLNEURAMINATE CYTIDYLYLTRANSFERASE"/>
    <property type="match status" value="1"/>
</dbReference>
<feature type="compositionally biased region" description="Low complexity" evidence="11">
    <location>
        <begin position="28"/>
        <end position="55"/>
    </location>
</feature>
<comment type="caution">
    <text evidence="12">The sequence shown here is derived from an EMBL/GenBank/DDBJ whole genome shotgun (WGS) entry which is preliminary data.</text>
</comment>
<comment type="subunit">
    <text evidence="6">Homotetramer.</text>
</comment>
<evidence type="ECO:0000256" key="7">
    <source>
        <dbReference type="ARBA" id="ARBA00012491"/>
    </source>
</evidence>
<dbReference type="SFLD" id="SFLDS00003">
    <property type="entry name" value="Haloacid_Dehalogenase"/>
    <property type="match status" value="1"/>
</dbReference>
<dbReference type="Gene3D" id="3.90.550.10">
    <property type="entry name" value="Spore Coat Polysaccharide Biosynthesis Protein SpsA, Chain A"/>
    <property type="match status" value="1"/>
</dbReference>
<feature type="compositionally biased region" description="Polar residues" evidence="11">
    <location>
        <begin position="1"/>
        <end position="27"/>
    </location>
</feature>
<comment type="pathway">
    <text evidence="3">Amino-sugar metabolism; N-acetylneuraminate metabolism.</text>
</comment>
<dbReference type="GO" id="GO:0016788">
    <property type="term" value="F:hydrolase activity, acting on ester bonds"/>
    <property type="evidence" value="ECO:0007669"/>
    <property type="project" value="InterPro"/>
</dbReference>
<evidence type="ECO:0000256" key="11">
    <source>
        <dbReference type="SAM" id="MobiDB-lite"/>
    </source>
</evidence>
<keyword evidence="9 12" id="KW-0378">Hydrolase</keyword>
<dbReference type="SFLD" id="SFLDG01138">
    <property type="entry name" value="C1.6.2:_Deoxy-d-mannose-octulo"/>
    <property type="match status" value="1"/>
</dbReference>
<dbReference type="AlphaFoldDB" id="A0A0B9ANX5"/>
<evidence type="ECO:0000256" key="5">
    <source>
        <dbReference type="ARBA" id="ARBA00010726"/>
    </source>
</evidence>
<dbReference type="InterPro" id="IPR036412">
    <property type="entry name" value="HAD-like_sf"/>
</dbReference>
<dbReference type="CDD" id="cd02513">
    <property type="entry name" value="CMP-NeuAc_Synthase"/>
    <property type="match status" value="1"/>
</dbReference>
<keyword evidence="13" id="KW-1185">Reference proteome</keyword>
<feature type="compositionally biased region" description="Polar residues" evidence="11">
    <location>
        <begin position="446"/>
        <end position="458"/>
    </location>
</feature>
<dbReference type="Pfam" id="PF08282">
    <property type="entry name" value="Hydrolase_3"/>
    <property type="match status" value="1"/>
</dbReference>
<dbReference type="SUPFAM" id="SSF53448">
    <property type="entry name" value="Nucleotide-diphospho-sugar transferases"/>
    <property type="match status" value="1"/>
</dbReference>
<evidence type="ECO:0000313" key="13">
    <source>
        <dbReference type="Proteomes" id="UP000031488"/>
    </source>
</evidence>
<dbReference type="GO" id="GO:0008781">
    <property type="term" value="F:N-acylneuraminate cytidylyltransferase activity"/>
    <property type="evidence" value="ECO:0007669"/>
    <property type="project" value="UniProtKB-EC"/>
</dbReference>
<keyword evidence="8" id="KW-0479">Metal-binding</keyword>
<dbReference type="EC" id="2.7.7.43" evidence="7"/>
<dbReference type="Gene3D" id="3.40.50.1000">
    <property type="entry name" value="HAD superfamily/HAD-like"/>
    <property type="match status" value="1"/>
</dbReference>
<dbReference type="SFLD" id="SFLDG01136">
    <property type="entry name" value="C1.6:_Phosphoserine_Phosphatas"/>
    <property type="match status" value="1"/>
</dbReference>
<feature type="region of interest" description="Disordered" evidence="11">
    <location>
        <begin position="441"/>
        <end position="513"/>
    </location>
</feature>
<comment type="cofactor">
    <cofactor evidence="2">
        <name>Mg(2+)</name>
        <dbReference type="ChEBI" id="CHEBI:18420"/>
    </cofactor>
</comment>
<evidence type="ECO:0000313" key="12">
    <source>
        <dbReference type="EMBL" id="KHS52514.1"/>
    </source>
</evidence>
<dbReference type="STRING" id="1703.BLSMQ_3039"/>
<dbReference type="Proteomes" id="UP000031488">
    <property type="component" value="Unassembled WGS sequence"/>
</dbReference>
<dbReference type="SUPFAM" id="SSF56784">
    <property type="entry name" value="HAD-like"/>
    <property type="match status" value="1"/>
</dbReference>
<evidence type="ECO:0000256" key="10">
    <source>
        <dbReference type="ARBA" id="ARBA00022842"/>
    </source>
</evidence>
<comment type="similarity">
    <text evidence="5">Belongs to the CMP-NeuNAc synthase family.</text>
</comment>
<proteinExistence type="inferred from homology"/>
<comment type="catalytic activity">
    <reaction evidence="1">
        <text>an N-acylneuraminate + CTP = a CMP-N-acyl-beta-neuraminate + diphosphate</text>
        <dbReference type="Rhea" id="RHEA:11344"/>
        <dbReference type="ChEBI" id="CHEBI:33019"/>
        <dbReference type="ChEBI" id="CHEBI:37563"/>
        <dbReference type="ChEBI" id="CHEBI:60073"/>
        <dbReference type="ChEBI" id="CHEBI:68671"/>
        <dbReference type="EC" id="2.7.7.43"/>
    </reaction>
</comment>
<dbReference type="GO" id="GO:0046872">
    <property type="term" value="F:metal ion binding"/>
    <property type="evidence" value="ECO:0007669"/>
    <property type="project" value="UniProtKB-KW"/>
</dbReference>
<dbReference type="PATRIC" id="fig|1703.6.peg.2062"/>
<dbReference type="Pfam" id="PF02348">
    <property type="entry name" value="CTP_transf_3"/>
    <property type="match status" value="1"/>
</dbReference>
<dbReference type="InterPro" id="IPR050793">
    <property type="entry name" value="CMP-NeuNAc_synthase"/>
</dbReference>
<dbReference type="InterPro" id="IPR023214">
    <property type="entry name" value="HAD_sf"/>
</dbReference>
<keyword evidence="12" id="KW-0808">Transferase</keyword>
<organism evidence="12 13">
    <name type="scientific">Brevibacterium linens</name>
    <dbReference type="NCBI Taxonomy" id="1703"/>
    <lineage>
        <taxon>Bacteria</taxon>
        <taxon>Bacillati</taxon>
        <taxon>Actinomycetota</taxon>
        <taxon>Actinomycetes</taxon>
        <taxon>Micrococcales</taxon>
        <taxon>Brevibacteriaceae</taxon>
        <taxon>Brevibacterium</taxon>
    </lineage>
</organism>
<dbReference type="PANTHER" id="PTHR21485">
    <property type="entry name" value="HAD SUPERFAMILY MEMBERS CMAS AND KDSC"/>
    <property type="match status" value="1"/>
</dbReference>
<dbReference type="InterPro" id="IPR003329">
    <property type="entry name" value="Cytidylyl_trans"/>
</dbReference>
<evidence type="ECO:0000256" key="3">
    <source>
        <dbReference type="ARBA" id="ARBA00005141"/>
    </source>
</evidence>
<comment type="similarity">
    <text evidence="4">Belongs to the KdsC family.</text>
</comment>
<dbReference type="UniPathway" id="UPA00628"/>
<feature type="region of interest" description="Disordered" evidence="11">
    <location>
        <begin position="1"/>
        <end position="57"/>
    </location>
</feature>
<dbReference type="EMBL" id="JTJZ01000019">
    <property type="protein sequence ID" value="KHS52514.1"/>
    <property type="molecule type" value="Genomic_DNA"/>
</dbReference>
<accession>A0A0B9ANX5</accession>
<evidence type="ECO:0000256" key="1">
    <source>
        <dbReference type="ARBA" id="ARBA00001862"/>
    </source>
</evidence>
<dbReference type="InterPro" id="IPR029044">
    <property type="entry name" value="Nucleotide-diphossugar_trans"/>
</dbReference>
<protein>
    <recommendedName>
        <fullName evidence="7">N-acylneuraminate cytidylyltransferase</fullName>
        <ecNumber evidence="7">2.7.7.43</ecNumber>
    </recommendedName>
</protein>
<evidence type="ECO:0000256" key="6">
    <source>
        <dbReference type="ARBA" id="ARBA00011881"/>
    </source>
</evidence>
<keyword evidence="12" id="KW-0548">Nucleotidyltransferase</keyword>
<evidence type="ECO:0000256" key="8">
    <source>
        <dbReference type="ARBA" id="ARBA00022723"/>
    </source>
</evidence>
<dbReference type="GO" id="GO:0006054">
    <property type="term" value="P:N-acetylneuraminate metabolic process"/>
    <property type="evidence" value="ECO:0007669"/>
    <property type="project" value="UniProtKB-UniPathway"/>
</dbReference>
<evidence type="ECO:0000256" key="2">
    <source>
        <dbReference type="ARBA" id="ARBA00001946"/>
    </source>
</evidence>
<sequence>MNDQSTTYEPNATEQTPDASTTVAANQTAESTTAPTGSTPGAARTTTPGAARTTSHTPHRTVAIIPARGGSKGIPLKNLQKVAGISLLARAINAAQASPSIDRVIVSTDHDGIAAEALRAGAEVAHRPAEIAGDTATSESALIHTLSTLDEDFDITVFMQCTSPFIDSASIENAVRTVRDDDADVVFSAVEDHSFLWRLDDDTQAVAVGHEASFRPRRQDRAKHFNETGAFYVMRTSGLIEHEHRFFGRIGIEEVPPEHAREIDDMSDLTLVRAIASTQETAQVIDVDALVTDFDGVHTDDGAYVDEDGNEQVRVHRGDGMGVSRLVKSGVPMMILSKERNPVVTRRAEKLGVDVAQGIDNKASILDAWITANDLDPARVAYVGNDINDLEAFDVVGWPIAVADAHPRVLAAARVILDRPGGRGAVREVCDLIPIPAEAAEPLPNPTLTSLRSPTGHPSTLAGHQSGHLAGHQSAAMSGHASAFPDQQPSIPRHQPQFTNRAEISRANRKQVS</sequence>
<feature type="compositionally biased region" description="Polar residues" evidence="11">
    <location>
        <begin position="485"/>
        <end position="502"/>
    </location>
</feature>
<reference evidence="12 13" key="1">
    <citation type="submission" date="2014-11" db="EMBL/GenBank/DDBJ databases">
        <title>Draft Genome Sequence of Brevibacterium linens AE038-8.</title>
        <authorList>
            <person name="Maizel D."/>
            <person name="Utturkar S.M."/>
            <person name="Brown S.D."/>
            <person name="Ferrero M."/>
            <person name="Rosen B.P."/>
        </authorList>
    </citation>
    <scope>NUCLEOTIDE SEQUENCE [LARGE SCALE GENOMIC DNA]</scope>
    <source>
        <strain evidence="12 13">AE038-8</strain>
    </source>
</reference>
<keyword evidence="10" id="KW-0460">Magnesium</keyword>
<evidence type="ECO:0000256" key="4">
    <source>
        <dbReference type="ARBA" id="ARBA00005893"/>
    </source>
</evidence>
<dbReference type="InterPro" id="IPR010023">
    <property type="entry name" value="KdsC_fam"/>
</dbReference>
<name>A0A0B9ANX5_BRELN</name>
<gene>
    <name evidence="12" type="ORF">AE0388_2164</name>
</gene>